<comment type="caution">
    <text evidence="3">The sequence shown here is derived from an EMBL/GenBank/DDBJ whole genome shotgun (WGS) entry which is preliminary data.</text>
</comment>
<protein>
    <submittedName>
        <fullName evidence="3">Phage portal protein</fullName>
    </submittedName>
</protein>
<dbReference type="AlphaFoldDB" id="A0A3E4MEQ7"/>
<dbReference type="PIRSF" id="PIRSF011911">
    <property type="entry name" value="A118_put_portal"/>
    <property type="match status" value="1"/>
</dbReference>
<dbReference type="EMBL" id="QSOI01000009">
    <property type="protein sequence ID" value="RGI83950.1"/>
    <property type="molecule type" value="Genomic_DNA"/>
</dbReference>
<dbReference type="InterPro" id="IPR021145">
    <property type="entry name" value="Portal_protein_SPP1_Gp6-like"/>
</dbReference>
<evidence type="ECO:0000313" key="4">
    <source>
        <dbReference type="Proteomes" id="UP000260664"/>
    </source>
</evidence>
<feature type="compositionally biased region" description="Acidic residues" evidence="1">
    <location>
        <begin position="468"/>
        <end position="482"/>
    </location>
</feature>
<dbReference type="Pfam" id="PF05133">
    <property type="entry name" value="SPP1_portal"/>
    <property type="match status" value="1"/>
</dbReference>
<gene>
    <name evidence="3" type="ORF">DXD10_07675</name>
    <name evidence="2" type="ORF">DXD84_08665</name>
</gene>
<sequence>MENVRDSTYKRVKEYLVQRGYPAVPDETYDHIDEWLEWYQNDVEKFHHYKLYNGAVMTNQERYKLGMAKTVCEDWANLLLNEKVAIKAGKYSNRLAEILNYNNFRIQGNRLIEKAFALGTGAFVEYLNADGQVIIDYIRADMIYPLSWDNGDITECAFGTAKMLNGKEVIYLQMHRFGKVDDGENSDQYYIENVYIDAKSGKDVEVPEDVEELASTKSAEPLFQIITPNICNNIDLDSPLGVSVYANGIDEVKGCDLIYDSYMNEFVLGRKRIMVPISMARRQMEADGISSPTFDPDDTVYYLLPEDKNGNNQLTEVDMSIRAQEHELGIQKSLDLLSLKVGMGAGRYKYDSGGVKTATEVISDKSDLYQNRQKHCIVIADVIINMVRAVSFLDTGGAIDATVDFDDSIIEDSNSLIDKNVKLVNAGLRSKLTAIMEINKCSEQEAQEELERIRKDNQITGQDIDWTGGDDDELDEEDDSPEEKEGKENQDPDDSKSGKTPVPGDKE</sequence>
<evidence type="ECO:0000313" key="2">
    <source>
        <dbReference type="EMBL" id="RGI83950.1"/>
    </source>
</evidence>
<dbReference type="EMBL" id="QSQQ01000008">
    <property type="protein sequence ID" value="RGK48016.1"/>
    <property type="molecule type" value="Genomic_DNA"/>
</dbReference>
<name>A0A3E4MEQ7_9FIRM</name>
<dbReference type="Proteomes" id="UP000261208">
    <property type="component" value="Unassembled WGS sequence"/>
</dbReference>
<feature type="compositionally biased region" description="Basic and acidic residues" evidence="1">
    <location>
        <begin position="483"/>
        <end position="497"/>
    </location>
</feature>
<organism evidence="3 5">
    <name type="scientific">Dorea formicigenerans</name>
    <dbReference type="NCBI Taxonomy" id="39486"/>
    <lineage>
        <taxon>Bacteria</taxon>
        <taxon>Bacillati</taxon>
        <taxon>Bacillota</taxon>
        <taxon>Clostridia</taxon>
        <taxon>Lachnospirales</taxon>
        <taxon>Lachnospiraceae</taxon>
        <taxon>Dorea</taxon>
    </lineage>
</organism>
<evidence type="ECO:0000313" key="3">
    <source>
        <dbReference type="EMBL" id="RGK48016.1"/>
    </source>
</evidence>
<dbReference type="Proteomes" id="UP000260664">
    <property type="component" value="Unassembled WGS sequence"/>
</dbReference>
<proteinExistence type="predicted"/>
<evidence type="ECO:0000256" key="1">
    <source>
        <dbReference type="SAM" id="MobiDB-lite"/>
    </source>
</evidence>
<reference evidence="4 5" key="1">
    <citation type="submission" date="2018-08" db="EMBL/GenBank/DDBJ databases">
        <title>A genome reference for cultivated species of the human gut microbiota.</title>
        <authorList>
            <person name="Zou Y."/>
            <person name="Xue W."/>
            <person name="Luo G."/>
        </authorList>
    </citation>
    <scope>NUCLEOTIDE SEQUENCE [LARGE SCALE GENOMIC DNA]</scope>
    <source>
        <strain evidence="3 5">TF11-11</strain>
        <strain evidence="2 4">TM09-19AC</strain>
    </source>
</reference>
<evidence type="ECO:0000313" key="5">
    <source>
        <dbReference type="Proteomes" id="UP000261208"/>
    </source>
</evidence>
<accession>A0A3E4MEQ7</accession>
<dbReference type="InterPro" id="IPR006432">
    <property type="entry name" value="Phage_portal_A118-type"/>
</dbReference>
<feature type="region of interest" description="Disordered" evidence="1">
    <location>
        <begin position="453"/>
        <end position="507"/>
    </location>
</feature>